<organism evidence="2">
    <name type="scientific">Vibrio cyclitrophicus</name>
    <dbReference type="NCBI Taxonomy" id="47951"/>
    <lineage>
        <taxon>Bacteria</taxon>
        <taxon>Pseudomonadati</taxon>
        <taxon>Pseudomonadota</taxon>
        <taxon>Gammaproteobacteria</taxon>
        <taxon>Vibrionales</taxon>
        <taxon>Vibrionaceae</taxon>
        <taxon>Vibrio</taxon>
    </lineage>
</organism>
<evidence type="ECO:0000313" key="2">
    <source>
        <dbReference type="EMBL" id="AKN37050.1"/>
    </source>
</evidence>
<sequence length="557" mass="62076">MAKENQASSSEQNDVSLPQKLLNVLGSAFKGYNEETNESNAILEDAPLVGLGSDWPVADQSPEQGEPERDSLSVYKRPKDRAGKYKKIQEIMNCPTANEGLDIHISHAFSPDTKTNLSFTLEATAPEHEKLVAELNARLVPKMSKSLPSQAKICAGFGVNFIRPYAVVGQGITHLQSDYYTMPQFVRKYERAGLVAGYTSMHLKDHKKSVELAPPWSLLEMKIPFFEPDVTVEPNRFEGRLYSLYDDVYSQNIVETQDYGASFLEHSFEPYHHFKEAIESLRASRRNASRIDRLIATQLEDLDPIAAAEVLNLIGSQLKANREYTEQRHASQGTKPLINDSVIPVQGGGKGGVSIDTQTTSADIQHIEDVMLYARLYTSSFGLDLSLLGWSSDLSGGLGEGGFLQNSIQSARRSLWLRQAAEEYIMETLDLDFYYRHQKILPDGIQRPWRVKFYSQNSAVEEKESAQRESKINQATMIVTLVDMIKQGESSKSPTLVKSLLDGSLSVDKATLETILSELSAKSQHDDGEDELMSALSGLSNYEQMQLLLGRLAEHAE</sequence>
<dbReference type="AlphaFoldDB" id="A0A0H3ZLR3"/>
<reference evidence="2" key="1">
    <citation type="journal article" date="2015" name="MBio">
        <title>Eco-Evolutionary Dynamics of Episomes among Ecologically Cohesive Bacterial Populations.</title>
        <authorList>
            <person name="Xue H."/>
            <person name="Cordero O.X."/>
            <person name="Camas F.M."/>
            <person name="Trimble W."/>
            <person name="Meyer F."/>
            <person name="Guglielmini J."/>
            <person name="Rocha E.P."/>
            <person name="Polz M.F."/>
        </authorList>
    </citation>
    <scope>NUCLEOTIDE SEQUENCE</scope>
    <source>
        <strain evidence="2">FF_61</strain>
    </source>
</reference>
<protein>
    <submittedName>
        <fullName evidence="2">Phage portal protein</fullName>
    </submittedName>
</protein>
<dbReference type="EMBL" id="KP795522">
    <property type="protein sequence ID" value="AKN37050.1"/>
    <property type="molecule type" value="Genomic_DNA"/>
</dbReference>
<proteinExistence type="predicted"/>
<feature type="region of interest" description="Disordered" evidence="1">
    <location>
        <begin position="53"/>
        <end position="77"/>
    </location>
</feature>
<name>A0A0H3ZLR3_9VIBR</name>
<evidence type="ECO:0000256" key="1">
    <source>
        <dbReference type="SAM" id="MobiDB-lite"/>
    </source>
</evidence>
<accession>A0A0H3ZLR3</accession>